<keyword evidence="3" id="KW-0134">Cell wall</keyword>
<evidence type="ECO:0000313" key="8">
    <source>
        <dbReference type="EMBL" id="RDI45253.1"/>
    </source>
</evidence>
<dbReference type="FunFam" id="3.40.50.720:FF:000173">
    <property type="entry name" value="3-oxoacyl-[acyl-carrier protein] reductase"/>
    <property type="match status" value="1"/>
</dbReference>
<evidence type="ECO:0000256" key="2">
    <source>
        <dbReference type="ARBA" id="ARBA00006484"/>
    </source>
</evidence>
<dbReference type="AlphaFoldDB" id="A0A370GTK8"/>
<reference evidence="8 9" key="1">
    <citation type="submission" date="2018-07" db="EMBL/GenBank/DDBJ databases">
        <title>Genomic Encyclopedia of Type Strains, Phase IV (KMG-IV): sequencing the most valuable type-strain genomes for metagenomic binning, comparative biology and taxonomic classification.</title>
        <authorList>
            <person name="Goeker M."/>
        </authorList>
    </citation>
    <scope>NUCLEOTIDE SEQUENCE [LARGE SCALE GENOMIC DNA]</scope>
    <source>
        <strain evidence="8 9">DSM 44952</strain>
    </source>
</reference>
<name>A0A370GTK8_9NOCA</name>
<dbReference type="PRINTS" id="PR00081">
    <property type="entry name" value="GDHRDH"/>
</dbReference>
<dbReference type="SMART" id="SM00822">
    <property type="entry name" value="PKS_KR"/>
    <property type="match status" value="1"/>
</dbReference>
<dbReference type="Proteomes" id="UP000255355">
    <property type="component" value="Unassembled WGS sequence"/>
</dbReference>
<dbReference type="PANTHER" id="PTHR42879">
    <property type="entry name" value="3-OXOACYL-(ACYL-CARRIER-PROTEIN) REDUCTASE"/>
    <property type="match status" value="1"/>
</dbReference>
<feature type="domain" description="Ketoreductase" evidence="7">
    <location>
        <begin position="3"/>
        <end position="176"/>
    </location>
</feature>
<keyword evidence="9" id="KW-1185">Reference proteome</keyword>
<comment type="similarity">
    <text evidence="2">Belongs to the short-chain dehydrogenases/reductases (SDR) family.</text>
</comment>
<dbReference type="Pfam" id="PF13561">
    <property type="entry name" value="adh_short_C2"/>
    <property type="match status" value="1"/>
</dbReference>
<comment type="catalytic activity">
    <reaction evidence="6">
        <text>a (3R)-hydroxyacyl-[ACP] + NADP(+) = a 3-oxoacyl-[ACP] + NADPH + H(+)</text>
        <dbReference type="Rhea" id="RHEA:17397"/>
        <dbReference type="Rhea" id="RHEA-COMP:9916"/>
        <dbReference type="Rhea" id="RHEA-COMP:9945"/>
        <dbReference type="ChEBI" id="CHEBI:15378"/>
        <dbReference type="ChEBI" id="CHEBI:57783"/>
        <dbReference type="ChEBI" id="CHEBI:58349"/>
        <dbReference type="ChEBI" id="CHEBI:78776"/>
        <dbReference type="ChEBI" id="CHEBI:78827"/>
        <dbReference type="EC" id="1.1.1.100"/>
    </reaction>
    <physiologicalReaction direction="right-to-left" evidence="6">
        <dbReference type="Rhea" id="RHEA:17399"/>
    </physiologicalReaction>
</comment>
<dbReference type="InterPro" id="IPR050259">
    <property type="entry name" value="SDR"/>
</dbReference>
<dbReference type="InterPro" id="IPR057326">
    <property type="entry name" value="KR_dom"/>
</dbReference>
<organism evidence="8 9">
    <name type="scientific">Nocardia mexicana</name>
    <dbReference type="NCBI Taxonomy" id="279262"/>
    <lineage>
        <taxon>Bacteria</taxon>
        <taxon>Bacillati</taxon>
        <taxon>Actinomycetota</taxon>
        <taxon>Actinomycetes</taxon>
        <taxon>Mycobacteriales</taxon>
        <taxon>Nocardiaceae</taxon>
        <taxon>Nocardia</taxon>
    </lineage>
</organism>
<dbReference type="PRINTS" id="PR00080">
    <property type="entry name" value="SDRFAMILY"/>
</dbReference>
<dbReference type="Gene3D" id="3.40.50.720">
    <property type="entry name" value="NAD(P)-binding Rossmann-like Domain"/>
    <property type="match status" value="1"/>
</dbReference>
<dbReference type="RefSeq" id="WP_068019857.1">
    <property type="nucleotide sequence ID" value="NZ_QQAZ01000013.1"/>
</dbReference>
<dbReference type="PROSITE" id="PS00061">
    <property type="entry name" value="ADH_SHORT"/>
    <property type="match status" value="1"/>
</dbReference>
<keyword evidence="4" id="KW-0560">Oxidoreductase</keyword>
<sequence>MTRSVLVTGGNRGIGLAIARALAADGDKVAITYRSGEPPPDLFAVRCDVSSTESVADAVDEVRAQQGAIQVMISNAGTVNDKLLLRMSEDEFLGVVDVNLLGAVRMTKAVLPDMLGAGWGRLVYVSSTVGQTGAPGQTNYAASKAGLIGFARSVAHEYGSRKITANIVAPGLIETDMTADLAGQRRAHIIGKASLNRAGTPDEVAAAARFLASDDASFVTAAVLPVDGGGGTAPR</sequence>
<dbReference type="InterPro" id="IPR002347">
    <property type="entry name" value="SDR_fam"/>
</dbReference>
<dbReference type="PANTHER" id="PTHR42879:SF2">
    <property type="entry name" value="3-OXOACYL-[ACYL-CARRIER-PROTEIN] REDUCTASE FABG"/>
    <property type="match status" value="1"/>
</dbReference>
<evidence type="ECO:0000259" key="7">
    <source>
        <dbReference type="SMART" id="SM00822"/>
    </source>
</evidence>
<comment type="subcellular location">
    <subcellularLocation>
        <location evidence="1">Secreted</location>
        <location evidence="1">Cell wall</location>
    </subcellularLocation>
</comment>
<dbReference type="OrthoDB" id="9804774at2"/>
<dbReference type="STRING" id="1210089.GCA_001613165_03046"/>
<dbReference type="InterPro" id="IPR036291">
    <property type="entry name" value="NAD(P)-bd_dom_sf"/>
</dbReference>
<protein>
    <recommendedName>
        <fullName evidence="5">3-oxoacyl-[acyl-carrier-protein] reductase MabA</fullName>
    </recommendedName>
</protein>
<dbReference type="InterPro" id="IPR020904">
    <property type="entry name" value="Sc_DH/Rdtase_CS"/>
</dbReference>
<keyword evidence="3" id="KW-0964">Secreted</keyword>
<accession>A0A370GTK8</accession>
<evidence type="ECO:0000256" key="5">
    <source>
        <dbReference type="ARBA" id="ARBA00040781"/>
    </source>
</evidence>
<comment type="caution">
    <text evidence="8">The sequence shown here is derived from an EMBL/GenBank/DDBJ whole genome shotgun (WGS) entry which is preliminary data.</text>
</comment>
<evidence type="ECO:0000256" key="4">
    <source>
        <dbReference type="ARBA" id="ARBA00023002"/>
    </source>
</evidence>
<dbReference type="SUPFAM" id="SSF51735">
    <property type="entry name" value="NAD(P)-binding Rossmann-fold domains"/>
    <property type="match status" value="1"/>
</dbReference>
<evidence type="ECO:0000313" key="9">
    <source>
        <dbReference type="Proteomes" id="UP000255355"/>
    </source>
</evidence>
<dbReference type="GO" id="GO:0032787">
    <property type="term" value="P:monocarboxylic acid metabolic process"/>
    <property type="evidence" value="ECO:0007669"/>
    <property type="project" value="UniProtKB-ARBA"/>
</dbReference>
<dbReference type="EMBL" id="QQAZ01000013">
    <property type="protein sequence ID" value="RDI45253.1"/>
    <property type="molecule type" value="Genomic_DNA"/>
</dbReference>
<evidence type="ECO:0000256" key="1">
    <source>
        <dbReference type="ARBA" id="ARBA00004191"/>
    </source>
</evidence>
<evidence type="ECO:0000256" key="3">
    <source>
        <dbReference type="ARBA" id="ARBA00022512"/>
    </source>
</evidence>
<evidence type="ECO:0000256" key="6">
    <source>
        <dbReference type="ARBA" id="ARBA00047400"/>
    </source>
</evidence>
<proteinExistence type="inferred from homology"/>
<dbReference type="GO" id="GO:0004316">
    <property type="term" value="F:3-oxoacyl-[acyl-carrier-protein] reductase (NADPH) activity"/>
    <property type="evidence" value="ECO:0007669"/>
    <property type="project" value="UniProtKB-EC"/>
</dbReference>
<gene>
    <name evidence="8" type="ORF">DFR68_11322</name>
</gene>